<dbReference type="KEGG" id="tcr:507099.60"/>
<evidence type="ECO:0000313" key="4">
    <source>
        <dbReference type="Proteomes" id="UP000002296"/>
    </source>
</evidence>
<keyword evidence="2" id="KW-0812">Transmembrane</keyword>
<dbReference type="PaxDb" id="353153-Q4DSH3"/>
<proteinExistence type="predicted"/>
<dbReference type="GeneID" id="3549335"/>
<accession>Q4DSH3</accession>
<dbReference type="InParanoid" id="Q4DSH3"/>
<keyword evidence="2" id="KW-0472">Membrane</keyword>
<gene>
    <name evidence="3" type="ORF">Tc00.1047053507099.60</name>
</gene>
<dbReference type="RefSeq" id="XP_817323.1">
    <property type="nucleotide sequence ID" value="XM_812230.1"/>
</dbReference>
<dbReference type="Proteomes" id="UP000002296">
    <property type="component" value="Unassembled WGS sequence"/>
</dbReference>
<comment type="caution">
    <text evidence="3">The sequence shown here is derived from an EMBL/GenBank/DDBJ whole genome shotgun (WGS) entry which is preliminary data.</text>
</comment>
<sequence>MTRLFLCKTARWKEESELSFSFFFFFFFPFSLFCHHFFLFFCFSPLTAAEVTDSCSESGSENNNHKPKRRRKGNTEMRASYSHDRGPSTSLPRSSSAGPKALRRQSTAQSPKSRRRGSRNMSVVDLSRRKSRPLNAEEPLTESRRPTTARTIEYYLSHRPSRQSCGEATSAGNQNRHIVQIVRSVLPQEIRALDSIELGISNPGSLTLMKMLLPLEHANYPFNVHERRKPFLPGDAVAVKMGQLSMRVSFARVEDMALIGSRSLKIKNAPVLVNSELIGEVKYSCIQHIDLVVPAGDAQHLMVRLSGVIGFTVHLCFSERSLCSVFVKLLLSHCNGHVTLSDEAGVFSSMSRSVVFEFPQRGPSFCPVNWRAKSLSLNGNFVFPENVDQDGDDTENR</sequence>
<feature type="transmembrane region" description="Helical" evidence="2">
    <location>
        <begin position="20"/>
        <end position="41"/>
    </location>
</feature>
<keyword evidence="4" id="KW-1185">Reference proteome</keyword>
<name>Q4DSH3_TRYCC</name>
<protein>
    <submittedName>
        <fullName evidence="3">Uncharacterized protein</fullName>
    </submittedName>
</protein>
<evidence type="ECO:0000256" key="1">
    <source>
        <dbReference type="SAM" id="MobiDB-lite"/>
    </source>
</evidence>
<evidence type="ECO:0000313" key="3">
    <source>
        <dbReference type="EMBL" id="EAN95472.1"/>
    </source>
</evidence>
<feature type="region of interest" description="Disordered" evidence="1">
    <location>
        <begin position="54"/>
        <end position="148"/>
    </location>
</feature>
<dbReference type="EMBL" id="AAHK01000211">
    <property type="protein sequence ID" value="EAN95472.1"/>
    <property type="molecule type" value="Genomic_DNA"/>
</dbReference>
<evidence type="ECO:0000256" key="2">
    <source>
        <dbReference type="SAM" id="Phobius"/>
    </source>
</evidence>
<dbReference type="SMR" id="Q4DSH3"/>
<keyword evidence="2" id="KW-1133">Transmembrane helix</keyword>
<dbReference type="AlphaFoldDB" id="Q4DSH3"/>
<reference evidence="3 4" key="1">
    <citation type="journal article" date="2005" name="Science">
        <title>The genome sequence of Trypanosoma cruzi, etiologic agent of Chagas disease.</title>
        <authorList>
            <person name="El-Sayed N.M."/>
            <person name="Myler P.J."/>
            <person name="Bartholomeu D.C."/>
            <person name="Nilsson D."/>
            <person name="Aggarwal G."/>
            <person name="Tran A.N."/>
            <person name="Ghedin E."/>
            <person name="Worthey E.A."/>
            <person name="Delcher A.L."/>
            <person name="Blandin G."/>
            <person name="Westenberger S.J."/>
            <person name="Caler E."/>
            <person name="Cerqueira G.C."/>
            <person name="Branche C."/>
            <person name="Haas B."/>
            <person name="Anupama A."/>
            <person name="Arner E."/>
            <person name="Aslund L."/>
            <person name="Attipoe P."/>
            <person name="Bontempi E."/>
            <person name="Bringaud F."/>
            <person name="Burton P."/>
            <person name="Cadag E."/>
            <person name="Campbell D.A."/>
            <person name="Carrington M."/>
            <person name="Crabtree J."/>
            <person name="Darban H."/>
            <person name="da Silveira J.F."/>
            <person name="de Jong P."/>
            <person name="Edwards K."/>
            <person name="Englund P.T."/>
            <person name="Fazelina G."/>
            <person name="Feldblyum T."/>
            <person name="Ferella M."/>
            <person name="Frasch A.C."/>
            <person name="Gull K."/>
            <person name="Horn D."/>
            <person name="Hou L."/>
            <person name="Huang Y."/>
            <person name="Kindlund E."/>
            <person name="Klingbeil M."/>
            <person name="Kluge S."/>
            <person name="Koo H."/>
            <person name="Lacerda D."/>
            <person name="Levin M.J."/>
            <person name="Lorenzi H."/>
            <person name="Louie T."/>
            <person name="Machado C.R."/>
            <person name="McCulloch R."/>
            <person name="McKenna A."/>
            <person name="Mizuno Y."/>
            <person name="Mottram J.C."/>
            <person name="Nelson S."/>
            <person name="Ochaya S."/>
            <person name="Osoegawa K."/>
            <person name="Pai G."/>
            <person name="Parsons M."/>
            <person name="Pentony M."/>
            <person name="Pettersson U."/>
            <person name="Pop M."/>
            <person name="Ramirez J.L."/>
            <person name="Rinta J."/>
            <person name="Robertson L."/>
            <person name="Salzberg S.L."/>
            <person name="Sanchez D.O."/>
            <person name="Seyler A."/>
            <person name="Sharma R."/>
            <person name="Shetty J."/>
            <person name="Simpson A.J."/>
            <person name="Sisk E."/>
            <person name="Tammi M.T."/>
            <person name="Tarleton R."/>
            <person name="Teixeira S."/>
            <person name="Van Aken S."/>
            <person name="Vogt C."/>
            <person name="Ward P.N."/>
            <person name="Wickstead B."/>
            <person name="Wortman J."/>
            <person name="White O."/>
            <person name="Fraser C.M."/>
            <person name="Stuart K.D."/>
            <person name="Andersson B."/>
        </authorList>
    </citation>
    <scope>NUCLEOTIDE SEQUENCE [LARGE SCALE GENOMIC DNA]</scope>
    <source>
        <strain evidence="3 4">CL Brener</strain>
    </source>
</reference>
<organism evidence="3 4">
    <name type="scientific">Trypanosoma cruzi (strain CL Brener)</name>
    <dbReference type="NCBI Taxonomy" id="353153"/>
    <lineage>
        <taxon>Eukaryota</taxon>
        <taxon>Discoba</taxon>
        <taxon>Euglenozoa</taxon>
        <taxon>Kinetoplastea</taxon>
        <taxon>Metakinetoplastina</taxon>
        <taxon>Trypanosomatida</taxon>
        <taxon>Trypanosomatidae</taxon>
        <taxon>Trypanosoma</taxon>
        <taxon>Schizotrypanum</taxon>
    </lineage>
</organism>
<feature type="compositionally biased region" description="Polar residues" evidence="1">
    <location>
        <begin position="87"/>
        <end position="97"/>
    </location>
</feature>